<protein>
    <submittedName>
        <fullName evidence="2">Uncharacterized protein</fullName>
    </submittedName>
</protein>
<evidence type="ECO:0000256" key="1">
    <source>
        <dbReference type="SAM" id="MobiDB-lite"/>
    </source>
</evidence>
<evidence type="ECO:0000313" key="3">
    <source>
        <dbReference type="Proteomes" id="UP001215598"/>
    </source>
</evidence>
<organism evidence="2 3">
    <name type="scientific">Mycena metata</name>
    <dbReference type="NCBI Taxonomy" id="1033252"/>
    <lineage>
        <taxon>Eukaryota</taxon>
        <taxon>Fungi</taxon>
        <taxon>Dikarya</taxon>
        <taxon>Basidiomycota</taxon>
        <taxon>Agaricomycotina</taxon>
        <taxon>Agaricomycetes</taxon>
        <taxon>Agaricomycetidae</taxon>
        <taxon>Agaricales</taxon>
        <taxon>Marasmiineae</taxon>
        <taxon>Mycenaceae</taxon>
        <taxon>Mycena</taxon>
    </lineage>
</organism>
<dbReference type="EMBL" id="JARKIB010000424">
    <property type="protein sequence ID" value="KAJ7709212.1"/>
    <property type="molecule type" value="Genomic_DNA"/>
</dbReference>
<keyword evidence="3" id="KW-1185">Reference proteome</keyword>
<gene>
    <name evidence="2" type="ORF">B0H16DRAFT_1481064</name>
</gene>
<name>A0AAD7MBG1_9AGAR</name>
<proteinExistence type="predicted"/>
<feature type="compositionally biased region" description="Gly residues" evidence="1">
    <location>
        <begin position="58"/>
        <end position="74"/>
    </location>
</feature>
<accession>A0AAD7MBG1</accession>
<sequence>ALQLEWSKNPQPVTQHYADNLTATIGIISVIDRSLAKHVRAFLKQRPSAPALASEAGNEGGVAQGSGSRAGGSGQRDEGGAIFNRHQNDHHRGLFQQISVLMPTGGNVSGSRPMCKAECKEHPFDSGVRHPNLASKAFLYSAPVPAAETPSIDALTTLTSNGKEFNGDSPYVLSDGSTMACGPRTMLVYNGFNNASVVGPRLRTI</sequence>
<comment type="caution">
    <text evidence="2">The sequence shown here is derived from an EMBL/GenBank/DDBJ whole genome shotgun (WGS) entry which is preliminary data.</text>
</comment>
<evidence type="ECO:0000313" key="2">
    <source>
        <dbReference type="EMBL" id="KAJ7709212.1"/>
    </source>
</evidence>
<feature type="region of interest" description="Disordered" evidence="1">
    <location>
        <begin position="48"/>
        <end position="83"/>
    </location>
</feature>
<dbReference type="Proteomes" id="UP001215598">
    <property type="component" value="Unassembled WGS sequence"/>
</dbReference>
<feature type="non-terminal residue" evidence="2">
    <location>
        <position position="1"/>
    </location>
</feature>
<reference evidence="2" key="1">
    <citation type="submission" date="2023-03" db="EMBL/GenBank/DDBJ databases">
        <title>Massive genome expansion in bonnet fungi (Mycena s.s.) driven by repeated elements and novel gene families across ecological guilds.</title>
        <authorList>
            <consortium name="Lawrence Berkeley National Laboratory"/>
            <person name="Harder C.B."/>
            <person name="Miyauchi S."/>
            <person name="Viragh M."/>
            <person name="Kuo A."/>
            <person name="Thoen E."/>
            <person name="Andreopoulos B."/>
            <person name="Lu D."/>
            <person name="Skrede I."/>
            <person name="Drula E."/>
            <person name="Henrissat B."/>
            <person name="Morin E."/>
            <person name="Kohler A."/>
            <person name="Barry K."/>
            <person name="LaButti K."/>
            <person name="Morin E."/>
            <person name="Salamov A."/>
            <person name="Lipzen A."/>
            <person name="Mereny Z."/>
            <person name="Hegedus B."/>
            <person name="Baldrian P."/>
            <person name="Stursova M."/>
            <person name="Weitz H."/>
            <person name="Taylor A."/>
            <person name="Grigoriev I.V."/>
            <person name="Nagy L.G."/>
            <person name="Martin F."/>
            <person name="Kauserud H."/>
        </authorList>
    </citation>
    <scope>NUCLEOTIDE SEQUENCE</scope>
    <source>
        <strain evidence="2">CBHHK182m</strain>
    </source>
</reference>
<dbReference type="AlphaFoldDB" id="A0AAD7MBG1"/>